<organism evidence="2 3">
    <name type="scientific">Nocardia acididurans</name>
    <dbReference type="NCBI Taxonomy" id="2802282"/>
    <lineage>
        <taxon>Bacteria</taxon>
        <taxon>Bacillati</taxon>
        <taxon>Actinomycetota</taxon>
        <taxon>Actinomycetes</taxon>
        <taxon>Mycobacteriales</taxon>
        <taxon>Nocardiaceae</taxon>
        <taxon>Nocardia</taxon>
    </lineage>
</organism>
<sequence length="73" mass="7487">MKTLKATVLLGGVVTAALVGLAGPASASTPIAHHPCDPSERMHKAWDVNNGQPIICVSTGVTGSQWVPDATPR</sequence>
<keyword evidence="1" id="KW-0732">Signal</keyword>
<reference evidence="2 3" key="1">
    <citation type="submission" date="2021-01" db="EMBL/GenBank/DDBJ databases">
        <title>WGS of actinomycetes isolated from Thailand.</title>
        <authorList>
            <person name="Thawai C."/>
        </authorList>
    </citation>
    <scope>NUCLEOTIDE SEQUENCE [LARGE SCALE GENOMIC DNA]</scope>
    <source>
        <strain evidence="2 3">LPG 2</strain>
    </source>
</reference>
<evidence type="ECO:0008006" key="4">
    <source>
        <dbReference type="Google" id="ProtNLM"/>
    </source>
</evidence>
<accession>A0ABS1M1Q0</accession>
<proteinExistence type="predicted"/>
<protein>
    <recommendedName>
        <fullName evidence="4">Secreted protein</fullName>
    </recommendedName>
</protein>
<evidence type="ECO:0000256" key="1">
    <source>
        <dbReference type="SAM" id="SignalP"/>
    </source>
</evidence>
<dbReference type="Proteomes" id="UP000602198">
    <property type="component" value="Unassembled WGS sequence"/>
</dbReference>
<comment type="caution">
    <text evidence="2">The sequence shown here is derived from an EMBL/GenBank/DDBJ whole genome shotgun (WGS) entry which is preliminary data.</text>
</comment>
<feature type="chain" id="PRO_5046191300" description="Secreted protein" evidence="1">
    <location>
        <begin position="28"/>
        <end position="73"/>
    </location>
</feature>
<dbReference type="RefSeq" id="WP_201944155.1">
    <property type="nucleotide sequence ID" value="NZ_JAERRJ010000002.1"/>
</dbReference>
<keyword evidence="3" id="KW-1185">Reference proteome</keyword>
<name>A0ABS1M1Q0_9NOCA</name>
<evidence type="ECO:0000313" key="2">
    <source>
        <dbReference type="EMBL" id="MBL1073749.1"/>
    </source>
</evidence>
<feature type="signal peptide" evidence="1">
    <location>
        <begin position="1"/>
        <end position="27"/>
    </location>
</feature>
<evidence type="ECO:0000313" key="3">
    <source>
        <dbReference type="Proteomes" id="UP000602198"/>
    </source>
</evidence>
<dbReference type="EMBL" id="JAERRJ010000002">
    <property type="protein sequence ID" value="MBL1073749.1"/>
    <property type="molecule type" value="Genomic_DNA"/>
</dbReference>
<gene>
    <name evidence="2" type="ORF">JK358_05025</name>
</gene>